<dbReference type="AlphaFoldDB" id="E0VXR0"/>
<evidence type="ECO:0000256" key="11">
    <source>
        <dbReference type="SAM" id="MobiDB-lite"/>
    </source>
</evidence>
<evidence type="ECO:0000313" key="13">
    <source>
        <dbReference type="EMBL" id="EEB18166.1"/>
    </source>
</evidence>
<dbReference type="InterPro" id="IPR029409">
    <property type="entry name" value="TMEM237"/>
</dbReference>
<dbReference type="Pfam" id="PF15383">
    <property type="entry name" value="TMEM237"/>
    <property type="match status" value="1"/>
</dbReference>
<dbReference type="CTD" id="8231598"/>
<comment type="similarity">
    <text evidence="3">Belongs to the TMEM237 family.</text>
</comment>
<accession>E0VXR0</accession>
<dbReference type="EMBL" id="AAZO01006118">
    <property type="status" value="NOT_ANNOTATED_CDS"/>
    <property type="molecule type" value="Genomic_DNA"/>
</dbReference>
<evidence type="ECO:0000256" key="6">
    <source>
        <dbReference type="ARBA" id="ARBA00022989"/>
    </source>
</evidence>
<feature type="region of interest" description="Disordered" evidence="11">
    <location>
        <begin position="152"/>
        <end position="216"/>
    </location>
</feature>
<evidence type="ECO:0000256" key="9">
    <source>
        <dbReference type="ARBA" id="ARBA00023273"/>
    </source>
</evidence>
<dbReference type="PANTHER" id="PTHR28388:SF1">
    <property type="entry name" value="TRANSMEMBRANE PROTEIN 237"/>
    <property type="match status" value="1"/>
</dbReference>
<dbReference type="KEGG" id="phu:Phum_PHUM503630"/>
<dbReference type="GeneID" id="8231598"/>
<feature type="region of interest" description="Disordered" evidence="11">
    <location>
        <begin position="1"/>
        <end position="41"/>
    </location>
</feature>
<dbReference type="InParanoid" id="E0VXR0"/>
<feature type="compositionally biased region" description="Basic and acidic residues" evidence="11">
    <location>
        <begin position="100"/>
        <end position="117"/>
    </location>
</feature>
<feature type="transmembrane region" description="Helical" evidence="12">
    <location>
        <begin position="441"/>
        <end position="460"/>
    </location>
</feature>
<reference evidence="13" key="2">
    <citation type="submission" date="2007-04" db="EMBL/GenBank/DDBJ databases">
        <title>The genome of the human body louse.</title>
        <authorList>
            <consortium name="The Human Body Louse Genome Consortium"/>
            <person name="Kirkness E."/>
            <person name="Walenz B."/>
            <person name="Hass B."/>
            <person name="Bruggner R."/>
            <person name="Strausberg R."/>
        </authorList>
    </citation>
    <scope>NUCLEOTIDE SEQUENCE</scope>
    <source>
        <strain evidence="13">USDA</strain>
    </source>
</reference>
<feature type="compositionally biased region" description="Basic and acidic residues" evidence="11">
    <location>
        <begin position="206"/>
        <end position="216"/>
    </location>
</feature>
<keyword evidence="9" id="KW-0966">Cell projection</keyword>
<evidence type="ECO:0000256" key="5">
    <source>
        <dbReference type="ARBA" id="ARBA00022794"/>
    </source>
</evidence>
<comment type="function">
    <text evidence="10">Component of the transition zone in primary cilia. Required for ciliogenesis.</text>
</comment>
<dbReference type="EMBL" id="DS235833">
    <property type="protein sequence ID" value="EEB18166.1"/>
    <property type="molecule type" value="Genomic_DNA"/>
</dbReference>
<keyword evidence="5" id="KW-0970">Cilium biogenesis/degradation</keyword>
<keyword evidence="7" id="KW-0969">Cilium</keyword>
<dbReference type="EnsemblMetazoa" id="PHUM503630-RA">
    <property type="protein sequence ID" value="PHUM503630-PA"/>
    <property type="gene ID" value="PHUM503630"/>
</dbReference>
<evidence type="ECO:0000313" key="15">
    <source>
        <dbReference type="Proteomes" id="UP000009046"/>
    </source>
</evidence>
<evidence type="ECO:0000256" key="8">
    <source>
        <dbReference type="ARBA" id="ARBA00023136"/>
    </source>
</evidence>
<dbReference type="VEuPathDB" id="VectorBase:PHUM503630"/>
<keyword evidence="4 12" id="KW-0812">Transmembrane</keyword>
<dbReference type="RefSeq" id="XP_002430904.1">
    <property type="nucleotide sequence ID" value="XM_002430859.1"/>
</dbReference>
<dbReference type="GO" id="GO:0035869">
    <property type="term" value="C:ciliary transition zone"/>
    <property type="evidence" value="ECO:0007669"/>
    <property type="project" value="TreeGrafter"/>
</dbReference>
<proteinExistence type="inferred from homology"/>
<feature type="compositionally biased region" description="Polar residues" evidence="11">
    <location>
        <begin position="194"/>
        <end position="204"/>
    </location>
</feature>
<evidence type="ECO:0000256" key="3">
    <source>
        <dbReference type="ARBA" id="ARBA00008783"/>
    </source>
</evidence>
<dbReference type="eggNOG" id="ENOG502RTDP">
    <property type="taxonomic scope" value="Eukaryota"/>
</dbReference>
<evidence type="ECO:0000256" key="12">
    <source>
        <dbReference type="SAM" id="Phobius"/>
    </source>
</evidence>
<reference evidence="13" key="1">
    <citation type="submission" date="2007-04" db="EMBL/GenBank/DDBJ databases">
        <title>Annotation of Pediculus humanus corporis strain USDA.</title>
        <authorList>
            <person name="Kirkness E."/>
            <person name="Hannick L."/>
            <person name="Hass B."/>
            <person name="Bruggner R."/>
            <person name="Lawson D."/>
            <person name="Bidwell S."/>
            <person name="Joardar V."/>
            <person name="Caler E."/>
            <person name="Walenz B."/>
            <person name="Inman J."/>
            <person name="Schobel S."/>
            <person name="Galinsky K."/>
            <person name="Amedeo P."/>
            <person name="Strausberg R."/>
        </authorList>
    </citation>
    <scope>NUCLEOTIDE SEQUENCE</scope>
    <source>
        <strain evidence="13">USDA</strain>
    </source>
</reference>
<feature type="compositionally biased region" description="Polar residues" evidence="11">
    <location>
        <begin position="160"/>
        <end position="171"/>
    </location>
</feature>
<name>E0VXR0_PEDHC</name>
<feature type="transmembrane region" description="Helical" evidence="12">
    <location>
        <begin position="472"/>
        <end position="495"/>
    </location>
</feature>
<gene>
    <name evidence="14" type="primary">8231598</name>
    <name evidence="13" type="ORF">Phum_PHUM503630</name>
</gene>
<dbReference type="GO" id="GO:0060271">
    <property type="term" value="P:cilium assembly"/>
    <property type="evidence" value="ECO:0007669"/>
    <property type="project" value="TreeGrafter"/>
</dbReference>
<dbReference type="GO" id="GO:0016020">
    <property type="term" value="C:membrane"/>
    <property type="evidence" value="ECO:0007669"/>
    <property type="project" value="UniProtKB-SubCell"/>
</dbReference>
<evidence type="ECO:0000256" key="7">
    <source>
        <dbReference type="ARBA" id="ARBA00023069"/>
    </source>
</evidence>
<feature type="region of interest" description="Disordered" evidence="11">
    <location>
        <begin position="100"/>
        <end position="120"/>
    </location>
</feature>
<feature type="transmembrane region" description="Helical" evidence="12">
    <location>
        <begin position="399"/>
        <end position="421"/>
    </location>
</feature>
<evidence type="ECO:0000313" key="14">
    <source>
        <dbReference type="EnsemblMetazoa" id="PHUM503630-PA"/>
    </source>
</evidence>
<dbReference type="STRING" id="121224.E0VXR0"/>
<evidence type="ECO:0000256" key="1">
    <source>
        <dbReference type="ARBA" id="ARBA00004138"/>
    </source>
</evidence>
<keyword evidence="15" id="KW-1185">Reference proteome</keyword>
<dbReference type="PANTHER" id="PTHR28388">
    <property type="entry name" value="TRANSMEMBRANE PROTEIN 237"/>
    <property type="match status" value="1"/>
</dbReference>
<dbReference type="OrthoDB" id="550113at2759"/>
<feature type="compositionally biased region" description="Acidic residues" evidence="11">
    <location>
        <begin position="314"/>
        <end position="326"/>
    </location>
</feature>
<evidence type="ECO:0000256" key="10">
    <source>
        <dbReference type="ARBA" id="ARBA00025631"/>
    </source>
</evidence>
<keyword evidence="8 12" id="KW-0472">Membrane</keyword>
<evidence type="ECO:0000256" key="4">
    <source>
        <dbReference type="ARBA" id="ARBA00022692"/>
    </source>
</evidence>
<evidence type="ECO:0000256" key="2">
    <source>
        <dbReference type="ARBA" id="ARBA00004141"/>
    </source>
</evidence>
<sequence length="582" mass="67237">MEKSLSHRERKKKKNSEGFDNETESNLIENVERKKESNTQSCHKLFRRDTYVLIKAKSDSNVVSSLSNSDELNVSSVESFLNKDKDDVSGLTYNVNDDSKHDTFNVEKSKGGQDERPVPAPRRIKFTNITEKTSSDTDRDVAEIDLNEIRVKSDTDSKSQKINSNASQSVTPVPKPRKKKLQIVNNIIDKPLQPSVTSSNNQKHSSTKDEAAGTSAEEVKIHDVVINKLEEKDDKSEIPLIDNLKHEYVLKSEKAIEEKLKKEKKLKISDLIDKKKKKKLNKKKKLTSLMKLEKGKIPKISFISKDSNVKNEIDDQNDDNDDDDNNDFQMDSPRYPLSAENGRIYVQNKYGFSLMKRDQVINSENDKDKNDDGNKLTNMDESTVKTAILFQKYWSRMMMFFHGILAGFACCHALIVTVIILRLAYNPTDFINFYSNLSLKIHYIFYILTTFSIVSCFDRIDIGHINKKHWETAWKVPSMWSILCVYLASFLLTFINHKTETRFDSYLYMTENDTDAKIWNTRVPNEIQVTVLTWFHIVWARDILLIVAWLIISMTKFSDFLCGHLNNMKKYAQINNSDNEKN</sequence>
<feature type="region of interest" description="Disordered" evidence="11">
    <location>
        <begin position="308"/>
        <end position="336"/>
    </location>
</feature>
<dbReference type="HOGENOM" id="CLU_468790_0_0_1"/>
<organism>
    <name type="scientific">Pediculus humanus subsp. corporis</name>
    <name type="common">Body louse</name>
    <dbReference type="NCBI Taxonomy" id="121224"/>
    <lineage>
        <taxon>Eukaryota</taxon>
        <taxon>Metazoa</taxon>
        <taxon>Ecdysozoa</taxon>
        <taxon>Arthropoda</taxon>
        <taxon>Hexapoda</taxon>
        <taxon>Insecta</taxon>
        <taxon>Pterygota</taxon>
        <taxon>Neoptera</taxon>
        <taxon>Paraneoptera</taxon>
        <taxon>Psocodea</taxon>
        <taxon>Troctomorpha</taxon>
        <taxon>Phthiraptera</taxon>
        <taxon>Anoplura</taxon>
        <taxon>Pediculidae</taxon>
        <taxon>Pediculus</taxon>
    </lineage>
</organism>
<reference evidence="14" key="3">
    <citation type="submission" date="2020-05" db="UniProtKB">
        <authorList>
            <consortium name="EnsemblMetazoa"/>
        </authorList>
    </citation>
    <scope>IDENTIFICATION</scope>
    <source>
        <strain evidence="14">USDA</strain>
    </source>
</reference>
<comment type="subcellular location">
    <subcellularLocation>
        <location evidence="1">Cell projection</location>
        <location evidence="1">Cilium</location>
    </subcellularLocation>
    <subcellularLocation>
        <location evidence="2">Membrane</location>
        <topology evidence="2">Multi-pass membrane protein</topology>
    </subcellularLocation>
</comment>
<dbReference type="Proteomes" id="UP000009046">
    <property type="component" value="Unassembled WGS sequence"/>
</dbReference>
<keyword evidence="6 12" id="KW-1133">Transmembrane helix</keyword>
<protein>
    <submittedName>
        <fullName evidence="13 14">Uncharacterized protein</fullName>
    </submittedName>
</protein>